<feature type="domain" description="DUF4873" evidence="1">
    <location>
        <begin position="3"/>
        <end position="87"/>
    </location>
</feature>
<sequence>MSVYTGSASLIVDDARHAVRVHLKGAVNPFDGHYHWQGTVYAAPGHVTPAGAPVRLCVDDHDAVGRLVERTVDGHLMISGTGRPPFPL</sequence>
<evidence type="ECO:0000313" key="2">
    <source>
        <dbReference type="EMBL" id="MBB2989080.1"/>
    </source>
</evidence>
<dbReference type="InterPro" id="IPR032371">
    <property type="entry name" value="DUF4873"/>
</dbReference>
<comment type="caution">
    <text evidence="2">The sequence shown here is derived from an EMBL/GenBank/DDBJ whole genome shotgun (WGS) entry which is preliminary data.</text>
</comment>
<accession>A0A839PYI9</accession>
<protein>
    <recommendedName>
        <fullName evidence="1">DUF4873 domain-containing protein</fullName>
    </recommendedName>
</protein>
<gene>
    <name evidence="2" type="ORF">FHR72_000537</name>
</gene>
<dbReference type="EMBL" id="JACHVU010000001">
    <property type="protein sequence ID" value="MBB2989080.1"/>
    <property type="molecule type" value="Genomic_DNA"/>
</dbReference>
<dbReference type="Pfam" id="PF16170">
    <property type="entry name" value="DUF4873"/>
    <property type="match status" value="1"/>
</dbReference>
<reference evidence="2 3" key="1">
    <citation type="submission" date="2020-08" db="EMBL/GenBank/DDBJ databases">
        <title>The Agave Microbiome: Exploring the role of microbial communities in plant adaptations to desert environments.</title>
        <authorList>
            <person name="Partida-Martinez L.P."/>
        </authorList>
    </citation>
    <scope>NUCLEOTIDE SEQUENCE [LARGE SCALE GENOMIC DNA]</scope>
    <source>
        <strain evidence="2 3">AT2.18</strain>
    </source>
</reference>
<evidence type="ECO:0000259" key="1">
    <source>
        <dbReference type="Pfam" id="PF16170"/>
    </source>
</evidence>
<proteinExistence type="predicted"/>
<name>A0A839PYI9_MYCIR</name>
<keyword evidence="3" id="KW-1185">Reference proteome</keyword>
<evidence type="ECO:0000313" key="3">
    <source>
        <dbReference type="Proteomes" id="UP000550501"/>
    </source>
</evidence>
<dbReference type="Proteomes" id="UP000550501">
    <property type="component" value="Unassembled WGS sequence"/>
</dbReference>
<organism evidence="2 3">
    <name type="scientific">Mycolicibacterium iranicum</name>
    <name type="common">Mycobacterium iranicum</name>
    <dbReference type="NCBI Taxonomy" id="912594"/>
    <lineage>
        <taxon>Bacteria</taxon>
        <taxon>Bacillati</taxon>
        <taxon>Actinomycetota</taxon>
        <taxon>Actinomycetes</taxon>
        <taxon>Mycobacteriales</taxon>
        <taxon>Mycobacteriaceae</taxon>
        <taxon>Mycolicibacterium</taxon>
    </lineage>
</organism>
<dbReference type="RefSeq" id="WP_183466346.1">
    <property type="nucleotide sequence ID" value="NZ_JACHVU010000001.1"/>
</dbReference>
<dbReference type="AlphaFoldDB" id="A0A839PYI9"/>